<reference evidence="8 9" key="1">
    <citation type="submission" date="2020-10" db="EMBL/GenBank/DDBJ databases">
        <title>Plant Genome Project.</title>
        <authorList>
            <person name="Zhang R.-G."/>
        </authorList>
    </citation>
    <scope>NUCLEOTIDE SEQUENCE [LARGE SCALE GENOMIC DNA]</scope>
    <source>
        <strain evidence="8">FAFU-HL-1</strain>
        <tissue evidence="8">Leaf</tissue>
    </source>
</reference>
<comment type="subcellular location">
    <subcellularLocation>
        <location evidence="1">Endomembrane system</location>
    </subcellularLocation>
</comment>
<feature type="transmembrane region" description="Helical" evidence="6">
    <location>
        <begin position="24"/>
        <end position="46"/>
    </location>
</feature>
<dbReference type="PANTHER" id="PTHR12953">
    <property type="entry name" value="MEMBRANE PROTEIN CH1 RELATED"/>
    <property type="match status" value="1"/>
</dbReference>
<comment type="caution">
    <text evidence="8">The sequence shown here is derived from an EMBL/GenBank/DDBJ whole genome shotgun (WGS) entry which is preliminary data.</text>
</comment>
<dbReference type="Pfam" id="PF07738">
    <property type="entry name" value="Sad1_UNC"/>
    <property type="match status" value="1"/>
</dbReference>
<dbReference type="OrthoDB" id="266334at2759"/>
<evidence type="ECO:0000259" key="7">
    <source>
        <dbReference type="PROSITE" id="PS51469"/>
    </source>
</evidence>
<keyword evidence="9" id="KW-1185">Reference proteome</keyword>
<dbReference type="GO" id="GO:0012505">
    <property type="term" value="C:endomembrane system"/>
    <property type="evidence" value="ECO:0007669"/>
    <property type="project" value="UniProtKB-SubCell"/>
</dbReference>
<evidence type="ECO:0000256" key="2">
    <source>
        <dbReference type="ARBA" id="ARBA00022692"/>
    </source>
</evidence>
<evidence type="ECO:0000256" key="4">
    <source>
        <dbReference type="ARBA" id="ARBA00023136"/>
    </source>
</evidence>
<keyword evidence="4 6" id="KW-0472">Membrane</keyword>
<evidence type="ECO:0000256" key="5">
    <source>
        <dbReference type="SAM" id="MobiDB-lite"/>
    </source>
</evidence>
<dbReference type="PANTHER" id="PTHR12953:SF0">
    <property type="entry name" value="SUN DOMAIN-CONTAINING OSSIFICATION FACTOR"/>
    <property type="match status" value="1"/>
</dbReference>
<dbReference type="InterPro" id="IPR008979">
    <property type="entry name" value="Galactose-bd-like_sf"/>
</dbReference>
<sequence>MQKSRRAFLERRALEKDASGKNQFYKLSLSLVFVLWGLIFLLSIWISHGDGYTGFETVWLVNFVLIRHYTPLGKLKHGSFPPKSVKKGMQCYLKLPMLPLIGSFWDNNIHVEVEFVFNLAFAFNSISLRDGSGNLPVSISTWNEATVEPSKCSVSIDKNSSKETCPVCSDVILCIDSAETRSSKDTLLTSEGNTNDVFAVEQSEVDPGSVVKSENNAQKTERPSRAVPLGIDEFKSRAISSKSKSGTGQVGGVIHRMEPGGKEYNYASASKGAKVLAYNKEAKGPSNILVGDKDKYLRNPCSAEEKFVVIELTEETLVDTIEIANFEHYSSNLKHFELLGSLVYPTDNWVKLGNFTAANVKHAQRFTLQVLVGVRYLRLNLLGHYGSEFYCTLSAIEIYGVDAVEQMLEDMISSQDNLFGYEVGAGEQKPPPSQSESSQDDDIYTELYSDMEDTTVENSNAKNEVVKNKVPDPVEEVRHQQVGRMPGDSVLKILMQKVRSLDLSLSILERYLEEVNSKYGNIFKEIDKDLGEKDVLLEKIRSDVKSLESSQEAKDVNDLISWKSLASTQLDGLLSDNLILRSKVERVLENQKSMENKGIAVFLICLIFGTLAFVRVFVDLLLSVYTAFGVQRTESRKFCWTGSSWHFLLLSCTVIILVISL</sequence>
<dbReference type="Proteomes" id="UP000657918">
    <property type="component" value="Unassembled WGS sequence"/>
</dbReference>
<dbReference type="GO" id="GO:0034975">
    <property type="term" value="P:protein folding in endoplasmic reticulum"/>
    <property type="evidence" value="ECO:0007669"/>
    <property type="project" value="TreeGrafter"/>
</dbReference>
<keyword evidence="3 6" id="KW-1133">Transmembrane helix</keyword>
<dbReference type="SUPFAM" id="SSF49785">
    <property type="entry name" value="Galactose-binding domain-like"/>
    <property type="match status" value="1"/>
</dbReference>
<evidence type="ECO:0000256" key="3">
    <source>
        <dbReference type="ARBA" id="ARBA00022989"/>
    </source>
</evidence>
<dbReference type="GO" id="GO:0016020">
    <property type="term" value="C:membrane"/>
    <property type="evidence" value="ECO:0007669"/>
    <property type="project" value="InterPro"/>
</dbReference>
<dbReference type="GO" id="GO:0005737">
    <property type="term" value="C:cytoplasm"/>
    <property type="evidence" value="ECO:0007669"/>
    <property type="project" value="TreeGrafter"/>
</dbReference>
<evidence type="ECO:0000256" key="1">
    <source>
        <dbReference type="ARBA" id="ARBA00004308"/>
    </source>
</evidence>
<dbReference type="Gene3D" id="2.60.120.260">
    <property type="entry name" value="Galactose-binding domain-like"/>
    <property type="match status" value="1"/>
</dbReference>
<feature type="domain" description="SUN" evidence="7">
    <location>
        <begin position="239"/>
        <end position="403"/>
    </location>
</feature>
<feature type="region of interest" description="Disordered" evidence="5">
    <location>
        <begin position="204"/>
        <end position="224"/>
    </location>
</feature>
<keyword evidence="2 6" id="KW-0812">Transmembrane</keyword>
<feature type="transmembrane region" description="Helical" evidence="6">
    <location>
        <begin position="638"/>
        <end position="659"/>
    </location>
</feature>
<evidence type="ECO:0000313" key="9">
    <source>
        <dbReference type="Proteomes" id="UP000657918"/>
    </source>
</evidence>
<gene>
    <name evidence="8" type="ORF">SADUNF_Sadunf19G0075500</name>
</gene>
<proteinExistence type="predicted"/>
<dbReference type="PROSITE" id="PS51469">
    <property type="entry name" value="SUN"/>
    <property type="match status" value="1"/>
</dbReference>
<feature type="transmembrane region" description="Helical" evidence="6">
    <location>
        <begin position="599"/>
        <end position="618"/>
    </location>
</feature>
<dbReference type="InterPro" id="IPR012919">
    <property type="entry name" value="SUN_dom"/>
</dbReference>
<protein>
    <recommendedName>
        <fullName evidence="7">SUN domain-containing protein</fullName>
    </recommendedName>
</protein>
<organism evidence="8 9">
    <name type="scientific">Salix dunnii</name>
    <dbReference type="NCBI Taxonomy" id="1413687"/>
    <lineage>
        <taxon>Eukaryota</taxon>
        <taxon>Viridiplantae</taxon>
        <taxon>Streptophyta</taxon>
        <taxon>Embryophyta</taxon>
        <taxon>Tracheophyta</taxon>
        <taxon>Spermatophyta</taxon>
        <taxon>Magnoliopsida</taxon>
        <taxon>eudicotyledons</taxon>
        <taxon>Gunneridae</taxon>
        <taxon>Pentapetalae</taxon>
        <taxon>rosids</taxon>
        <taxon>fabids</taxon>
        <taxon>Malpighiales</taxon>
        <taxon>Salicaceae</taxon>
        <taxon>Saliceae</taxon>
        <taxon>Salix</taxon>
    </lineage>
</organism>
<dbReference type="AlphaFoldDB" id="A0A835J1Q8"/>
<dbReference type="InterPro" id="IPR045120">
    <property type="entry name" value="Suco/Slp1-like"/>
</dbReference>
<dbReference type="EMBL" id="JADGMS010000019">
    <property type="protein sequence ID" value="KAF9661501.1"/>
    <property type="molecule type" value="Genomic_DNA"/>
</dbReference>
<name>A0A835J1Q8_9ROSI</name>
<evidence type="ECO:0000256" key="6">
    <source>
        <dbReference type="SAM" id="Phobius"/>
    </source>
</evidence>
<accession>A0A835J1Q8</accession>
<evidence type="ECO:0000313" key="8">
    <source>
        <dbReference type="EMBL" id="KAF9661501.1"/>
    </source>
</evidence>